<reference evidence="8" key="1">
    <citation type="submission" date="2024-07" db="EMBL/GenBank/DDBJ databases">
        <title>Complete genome sequence of Verrucomicrobiaceae bacterium NT6N.</title>
        <authorList>
            <person name="Huang C."/>
            <person name="Takami H."/>
            <person name="Hamasaki K."/>
        </authorList>
    </citation>
    <scope>NUCLEOTIDE SEQUENCE</scope>
    <source>
        <strain evidence="8">NT6N</strain>
    </source>
</reference>
<dbReference type="SUPFAM" id="SSF46626">
    <property type="entry name" value="Cytochrome c"/>
    <property type="match status" value="1"/>
</dbReference>
<dbReference type="Pfam" id="PF07631">
    <property type="entry name" value="PSD4"/>
    <property type="match status" value="1"/>
</dbReference>
<evidence type="ECO:0000259" key="7">
    <source>
        <dbReference type="Pfam" id="PF07637"/>
    </source>
</evidence>
<name>A0AAT9FPX3_9BACT</name>
<sequence>MKFYLHLGLALLLSPFVKAQGEYQPVAKFIAEYCVKCHGPDKVESGVRLDNIRKIDAELWLNIYDQLKHADMPPPKATQPPDEIAEQITKLVDAITRDDRFTIATGYRRLNKREYRNTVRDLLGLSDDYFDPAAGVFEDEIEEGFDTNSESLIISNELLLEYLRSATISLNTALYTEATEMPKTGKTTFTAKQFTIGGQFAGINKGYAVQRQKKGGISPKQYNSVIPTSGKYRITATAMGIDRNPKLPAPGSPFKMSLMAEFAGTTKTFQVFNIKDDEFAPYSKVIWLEKGARPFYQGHVSPKPRTINRRRPAGKPWPIPALAIKDITIEGPLDTEWPPQTYKTTFQMDEMPDFTDRKTREVILRNFMSRAFRRQVDRTELARYTEYLEDQHKKQGSWLKAYIRTFAAIMASTDFLYIKEDLGKLEPFQLASRLSYFLWSSMPDMELLRLANSGDLLKKDVYLAQLRRMLKDPKAKHFVEGFASQWLSLDELGSMRPSEDDKSYKFYYKDQLEKFMRQETLLFFEHVLFENRPITDFLDSDYTFLNKPLADLYKIPFTGGKEMKLAKLPKNSVRGGLLGHASIHAITSNGVETLPVTRGHWVLDQLMGTPPPPPPEEVPAIVPDLSGKKTARDLLDAHRKDPKCYACHRIMDPPGLALENFDIIGRYRDTYGKGTPKIDAAGEYLGTKFSDVRGLRKALLKNKDTFTYYFIVKLAEYAKGRKLNRNDHEIVKSISNKAVNYDYQFMFILGEILTSDLMLKR</sequence>
<feature type="domain" description="DUF1592" evidence="5">
    <location>
        <begin position="425"/>
        <end position="555"/>
    </location>
</feature>
<dbReference type="InterPro" id="IPR011429">
    <property type="entry name" value="Cyt_c_Planctomycete-type"/>
</dbReference>
<dbReference type="InterPro" id="IPR013042">
    <property type="entry name" value="DUF1592"/>
</dbReference>
<dbReference type="InterPro" id="IPR013039">
    <property type="entry name" value="DUF1588"/>
</dbReference>
<feature type="signal peptide" evidence="1">
    <location>
        <begin position="1"/>
        <end position="19"/>
    </location>
</feature>
<evidence type="ECO:0000256" key="1">
    <source>
        <dbReference type="SAM" id="SignalP"/>
    </source>
</evidence>
<dbReference type="InterPro" id="IPR011478">
    <property type="entry name" value="DUF1585"/>
</dbReference>
<gene>
    <name evidence="8" type="ORF">NT6N_30250</name>
</gene>
<dbReference type="AlphaFoldDB" id="A0AAT9FPX3"/>
<dbReference type="Pfam" id="PF07635">
    <property type="entry name" value="PSCyt1"/>
    <property type="match status" value="1"/>
</dbReference>
<evidence type="ECO:0000259" key="6">
    <source>
        <dbReference type="Pfam" id="PF07635"/>
    </source>
</evidence>
<dbReference type="InterPro" id="IPR013043">
    <property type="entry name" value="DUF1595"/>
</dbReference>
<protein>
    <recommendedName>
        <fullName evidence="9">DUF1592 domain-containing protein</fullName>
    </recommendedName>
</protein>
<feature type="domain" description="DUF1587" evidence="3">
    <location>
        <begin position="108"/>
        <end position="173"/>
    </location>
</feature>
<evidence type="ECO:0008006" key="9">
    <source>
        <dbReference type="Google" id="ProtNLM"/>
    </source>
</evidence>
<proteinExistence type="predicted"/>
<accession>A0AAT9FPX3</accession>
<dbReference type="EMBL" id="AP026866">
    <property type="protein sequence ID" value="BDS07985.1"/>
    <property type="molecule type" value="Genomic_DNA"/>
</dbReference>
<organism evidence="8">
    <name type="scientific">Oceaniferula spumae</name>
    <dbReference type="NCBI Taxonomy" id="2979115"/>
    <lineage>
        <taxon>Bacteria</taxon>
        <taxon>Pseudomonadati</taxon>
        <taxon>Verrucomicrobiota</taxon>
        <taxon>Verrucomicrobiia</taxon>
        <taxon>Verrucomicrobiales</taxon>
        <taxon>Verrucomicrobiaceae</taxon>
        <taxon>Oceaniferula</taxon>
    </lineage>
</organism>
<dbReference type="Pfam" id="PF07626">
    <property type="entry name" value="PSD3"/>
    <property type="match status" value="1"/>
</dbReference>
<feature type="chain" id="PRO_5043882640" description="DUF1592 domain-containing protein" evidence="1">
    <location>
        <begin position="20"/>
        <end position="761"/>
    </location>
</feature>
<feature type="domain" description="Cytochrome C Planctomycete-type" evidence="6">
    <location>
        <begin position="34"/>
        <end position="75"/>
    </location>
</feature>
<dbReference type="KEGG" id="osu:NT6N_30250"/>
<feature type="domain" description="DUF1588" evidence="4">
    <location>
        <begin position="574"/>
        <end position="670"/>
    </location>
</feature>
<evidence type="ECO:0000259" key="5">
    <source>
        <dbReference type="Pfam" id="PF07631"/>
    </source>
</evidence>
<feature type="domain" description="DUF1595" evidence="7">
    <location>
        <begin position="363"/>
        <end position="420"/>
    </location>
</feature>
<dbReference type="Pfam" id="PF07624">
    <property type="entry name" value="PSD2"/>
    <property type="match status" value="1"/>
</dbReference>
<dbReference type="InterPro" id="IPR036909">
    <property type="entry name" value="Cyt_c-like_dom_sf"/>
</dbReference>
<evidence type="ECO:0000259" key="3">
    <source>
        <dbReference type="Pfam" id="PF07626"/>
    </source>
</evidence>
<dbReference type="Pfam" id="PF07637">
    <property type="entry name" value="PSD5"/>
    <property type="match status" value="1"/>
</dbReference>
<keyword evidence="1" id="KW-0732">Signal</keyword>
<dbReference type="Pfam" id="PF07627">
    <property type="entry name" value="PSCyt3"/>
    <property type="match status" value="1"/>
</dbReference>
<evidence type="ECO:0000259" key="4">
    <source>
        <dbReference type="Pfam" id="PF07627"/>
    </source>
</evidence>
<evidence type="ECO:0000313" key="8">
    <source>
        <dbReference type="EMBL" id="BDS07985.1"/>
    </source>
</evidence>
<feature type="domain" description="DUF1585" evidence="2">
    <location>
        <begin position="686"/>
        <end position="757"/>
    </location>
</feature>
<dbReference type="InterPro" id="IPR013036">
    <property type="entry name" value="DUF1587"/>
</dbReference>
<evidence type="ECO:0000259" key="2">
    <source>
        <dbReference type="Pfam" id="PF07624"/>
    </source>
</evidence>
<dbReference type="GO" id="GO:0009055">
    <property type="term" value="F:electron transfer activity"/>
    <property type="evidence" value="ECO:0007669"/>
    <property type="project" value="InterPro"/>
</dbReference>
<dbReference type="GO" id="GO:0020037">
    <property type="term" value="F:heme binding"/>
    <property type="evidence" value="ECO:0007669"/>
    <property type="project" value="InterPro"/>
</dbReference>